<keyword evidence="3" id="KW-1185">Reference proteome</keyword>
<evidence type="ECO:0000313" key="2">
    <source>
        <dbReference type="EMBL" id="KAF3581876.1"/>
    </source>
</evidence>
<name>A0ABQ7DXQ3_BRACR</name>
<organism evidence="2 3">
    <name type="scientific">Brassica cretica</name>
    <name type="common">Mustard</name>
    <dbReference type="NCBI Taxonomy" id="69181"/>
    <lineage>
        <taxon>Eukaryota</taxon>
        <taxon>Viridiplantae</taxon>
        <taxon>Streptophyta</taxon>
        <taxon>Embryophyta</taxon>
        <taxon>Tracheophyta</taxon>
        <taxon>Spermatophyta</taxon>
        <taxon>Magnoliopsida</taxon>
        <taxon>eudicotyledons</taxon>
        <taxon>Gunneridae</taxon>
        <taxon>Pentapetalae</taxon>
        <taxon>rosids</taxon>
        <taxon>malvids</taxon>
        <taxon>Brassicales</taxon>
        <taxon>Brassicaceae</taxon>
        <taxon>Brassiceae</taxon>
        <taxon>Brassica</taxon>
    </lineage>
</organism>
<feature type="region of interest" description="Disordered" evidence="1">
    <location>
        <begin position="47"/>
        <end position="66"/>
    </location>
</feature>
<dbReference type="Proteomes" id="UP000266723">
    <property type="component" value="Unassembled WGS sequence"/>
</dbReference>
<feature type="compositionally biased region" description="Polar residues" evidence="1">
    <location>
        <begin position="47"/>
        <end position="59"/>
    </location>
</feature>
<accession>A0ABQ7DXQ3</accession>
<dbReference type="EMBL" id="QGKV02000649">
    <property type="protein sequence ID" value="KAF3581876.1"/>
    <property type="molecule type" value="Genomic_DNA"/>
</dbReference>
<gene>
    <name evidence="2" type="ORF">DY000_02033044</name>
</gene>
<proteinExistence type="predicted"/>
<reference evidence="2 3" key="1">
    <citation type="journal article" date="2020" name="BMC Genomics">
        <title>Intraspecific diversification of the crop wild relative Brassica cretica Lam. using demographic model selection.</title>
        <authorList>
            <person name="Kioukis A."/>
            <person name="Michalopoulou V.A."/>
            <person name="Briers L."/>
            <person name="Pirintsos S."/>
            <person name="Studholme D.J."/>
            <person name="Pavlidis P."/>
            <person name="Sarris P.F."/>
        </authorList>
    </citation>
    <scope>NUCLEOTIDE SEQUENCE [LARGE SCALE GENOMIC DNA]</scope>
    <source>
        <strain evidence="3">cv. PFS-1207/04</strain>
    </source>
</reference>
<evidence type="ECO:0000313" key="3">
    <source>
        <dbReference type="Proteomes" id="UP000266723"/>
    </source>
</evidence>
<protein>
    <submittedName>
        <fullName evidence="2">Uncharacterized protein</fullName>
    </submittedName>
</protein>
<evidence type="ECO:0000256" key="1">
    <source>
        <dbReference type="SAM" id="MobiDB-lite"/>
    </source>
</evidence>
<comment type="caution">
    <text evidence="2">The sequence shown here is derived from an EMBL/GenBank/DDBJ whole genome shotgun (WGS) entry which is preliminary data.</text>
</comment>
<sequence>MPLLLLTYCTVAHHQNGPPFPSFRSVSLAGIAGFFGVLRIAYSSSTVDQFSTSGNFPTPSKSPQPP</sequence>